<evidence type="ECO:0000313" key="1">
    <source>
        <dbReference type="EMBL" id="MBM3090716.1"/>
    </source>
</evidence>
<comment type="caution">
    <text evidence="1">The sequence shown here is derived from an EMBL/GenBank/DDBJ whole genome shotgun (WGS) entry which is preliminary data.</text>
</comment>
<organism evidence="1 2">
    <name type="scientific">Ensifer canadensis</name>
    <dbReference type="NCBI Taxonomy" id="555315"/>
    <lineage>
        <taxon>Bacteria</taxon>
        <taxon>Pseudomonadati</taxon>
        <taxon>Pseudomonadota</taxon>
        <taxon>Alphaproteobacteria</taxon>
        <taxon>Hyphomicrobiales</taxon>
        <taxon>Rhizobiaceae</taxon>
        <taxon>Sinorhizobium/Ensifer group</taxon>
        <taxon>Ensifer</taxon>
    </lineage>
</organism>
<dbReference type="EMBL" id="WXFA01000004">
    <property type="protein sequence ID" value="MBM3090716.1"/>
    <property type="molecule type" value="Genomic_DNA"/>
</dbReference>
<protein>
    <submittedName>
        <fullName evidence="1">Uncharacterized protein</fullName>
    </submittedName>
</protein>
<keyword evidence="2" id="KW-1185">Reference proteome</keyword>
<accession>A0AAW4FI49</accession>
<evidence type="ECO:0000313" key="2">
    <source>
        <dbReference type="Proteomes" id="UP000744980"/>
    </source>
</evidence>
<sequence>MPNPLQRRASYQTRQGRCSTLNCCMFLSLNRIRFKETCSRFAHTQNCVTSHNLTAATAR</sequence>
<reference evidence="1 2" key="1">
    <citation type="submission" date="2020-01" db="EMBL/GenBank/DDBJ databases">
        <title>Draft genome assembly of Ensifer adhaerens T173.</title>
        <authorList>
            <person name="Craig J.E."/>
            <person name="Stinchcombe J.R."/>
        </authorList>
    </citation>
    <scope>NUCLEOTIDE SEQUENCE [LARGE SCALE GENOMIC DNA]</scope>
    <source>
        <strain evidence="1 2">T173</strain>
    </source>
</reference>
<name>A0AAW4FI49_9HYPH</name>
<dbReference type="AlphaFoldDB" id="A0AAW4FI49"/>
<proteinExistence type="predicted"/>
<gene>
    <name evidence="1" type="ORF">GFB56_07800</name>
</gene>
<dbReference type="Proteomes" id="UP000744980">
    <property type="component" value="Unassembled WGS sequence"/>
</dbReference>